<evidence type="ECO:0000256" key="2">
    <source>
        <dbReference type="ARBA" id="ARBA00022475"/>
    </source>
</evidence>
<dbReference type="Proteomes" id="UP000292052">
    <property type="component" value="Unassembled WGS sequence"/>
</dbReference>
<keyword evidence="12" id="KW-1185">Reference proteome</keyword>
<comment type="subcellular location">
    <subcellularLocation>
        <location evidence="1">Cell membrane</location>
        <topology evidence="1">Multi-pass membrane protein</topology>
    </subcellularLocation>
</comment>
<sequence>MGMLKQLMMSLDSELFQPKSTKQNLLIQPSLKFWKSIRKAFWSAGVCTLVFWAVFPILDNSIKDHRLPFLAWYPYDTKASPFYEITYIYQIFCASFAAYANINID</sequence>
<evidence type="ECO:0000256" key="7">
    <source>
        <dbReference type="ARBA" id="ARBA00023136"/>
    </source>
</evidence>
<protein>
    <recommendedName>
        <fullName evidence="13">7tm 6 domain containing protein</fullName>
    </recommendedName>
</protein>
<reference evidence="11 12" key="1">
    <citation type="submission" date="2017-03" db="EMBL/GenBank/DDBJ databases">
        <title>Genome of the blue death feigning beetle - Asbolus verrucosus.</title>
        <authorList>
            <person name="Rider S.D."/>
        </authorList>
    </citation>
    <scope>NUCLEOTIDE SEQUENCE [LARGE SCALE GENOMIC DNA]</scope>
    <source>
        <strain evidence="11">Butters</strain>
        <tissue evidence="11">Head and leg muscle</tissue>
    </source>
</reference>
<evidence type="ECO:0000256" key="4">
    <source>
        <dbReference type="ARBA" id="ARBA00022692"/>
    </source>
</evidence>
<dbReference type="PANTHER" id="PTHR21137">
    <property type="entry name" value="ODORANT RECEPTOR"/>
    <property type="match status" value="1"/>
</dbReference>
<evidence type="ECO:0000256" key="9">
    <source>
        <dbReference type="ARBA" id="ARBA00023224"/>
    </source>
</evidence>
<keyword evidence="6 10" id="KW-1133">Transmembrane helix</keyword>
<dbReference type="PANTHER" id="PTHR21137:SF35">
    <property type="entry name" value="ODORANT RECEPTOR 19A-RELATED"/>
    <property type="match status" value="1"/>
</dbReference>
<keyword evidence="4 10" id="KW-0812">Transmembrane</keyword>
<dbReference type="InterPro" id="IPR004117">
    <property type="entry name" value="7tm6_olfct_rcpt"/>
</dbReference>
<keyword evidence="9" id="KW-0807">Transducer</keyword>
<keyword evidence="5" id="KW-0552">Olfaction</keyword>
<dbReference type="AlphaFoldDB" id="A0A482VNA7"/>
<proteinExistence type="predicted"/>
<evidence type="ECO:0000256" key="3">
    <source>
        <dbReference type="ARBA" id="ARBA00022606"/>
    </source>
</evidence>
<organism evidence="11 12">
    <name type="scientific">Asbolus verrucosus</name>
    <name type="common">Desert ironclad beetle</name>
    <dbReference type="NCBI Taxonomy" id="1661398"/>
    <lineage>
        <taxon>Eukaryota</taxon>
        <taxon>Metazoa</taxon>
        <taxon>Ecdysozoa</taxon>
        <taxon>Arthropoda</taxon>
        <taxon>Hexapoda</taxon>
        <taxon>Insecta</taxon>
        <taxon>Pterygota</taxon>
        <taxon>Neoptera</taxon>
        <taxon>Endopterygota</taxon>
        <taxon>Coleoptera</taxon>
        <taxon>Polyphaga</taxon>
        <taxon>Cucujiformia</taxon>
        <taxon>Tenebrionidae</taxon>
        <taxon>Pimeliinae</taxon>
        <taxon>Asbolus</taxon>
    </lineage>
</organism>
<keyword evidence="3" id="KW-0716">Sensory transduction</keyword>
<dbReference type="GO" id="GO:0005886">
    <property type="term" value="C:plasma membrane"/>
    <property type="evidence" value="ECO:0007669"/>
    <property type="project" value="UniProtKB-SubCell"/>
</dbReference>
<comment type="caution">
    <text evidence="11">The sequence shown here is derived from an EMBL/GenBank/DDBJ whole genome shotgun (WGS) entry which is preliminary data.</text>
</comment>
<dbReference type="Pfam" id="PF02949">
    <property type="entry name" value="7tm_6"/>
    <property type="match status" value="1"/>
</dbReference>
<evidence type="ECO:0000313" key="11">
    <source>
        <dbReference type="EMBL" id="RZC33949.1"/>
    </source>
</evidence>
<dbReference type="GO" id="GO:0005549">
    <property type="term" value="F:odorant binding"/>
    <property type="evidence" value="ECO:0007669"/>
    <property type="project" value="InterPro"/>
</dbReference>
<feature type="transmembrane region" description="Helical" evidence="10">
    <location>
        <begin position="40"/>
        <end position="58"/>
    </location>
</feature>
<evidence type="ECO:0000313" key="12">
    <source>
        <dbReference type="Proteomes" id="UP000292052"/>
    </source>
</evidence>
<keyword evidence="2" id="KW-1003">Cell membrane</keyword>
<evidence type="ECO:0000256" key="10">
    <source>
        <dbReference type="SAM" id="Phobius"/>
    </source>
</evidence>
<evidence type="ECO:0008006" key="13">
    <source>
        <dbReference type="Google" id="ProtNLM"/>
    </source>
</evidence>
<accession>A0A482VNA7</accession>
<name>A0A482VNA7_ASBVE</name>
<feature type="non-terminal residue" evidence="11">
    <location>
        <position position="105"/>
    </location>
</feature>
<evidence type="ECO:0000256" key="8">
    <source>
        <dbReference type="ARBA" id="ARBA00023170"/>
    </source>
</evidence>
<keyword evidence="8" id="KW-0675">Receptor</keyword>
<dbReference type="GO" id="GO:0004984">
    <property type="term" value="F:olfactory receptor activity"/>
    <property type="evidence" value="ECO:0007669"/>
    <property type="project" value="InterPro"/>
</dbReference>
<keyword evidence="7 10" id="KW-0472">Membrane</keyword>
<dbReference type="OrthoDB" id="6596205at2759"/>
<dbReference type="GO" id="GO:0007165">
    <property type="term" value="P:signal transduction"/>
    <property type="evidence" value="ECO:0007669"/>
    <property type="project" value="UniProtKB-KW"/>
</dbReference>
<evidence type="ECO:0000256" key="5">
    <source>
        <dbReference type="ARBA" id="ARBA00022725"/>
    </source>
</evidence>
<evidence type="ECO:0000256" key="1">
    <source>
        <dbReference type="ARBA" id="ARBA00004651"/>
    </source>
</evidence>
<evidence type="ECO:0000256" key="6">
    <source>
        <dbReference type="ARBA" id="ARBA00022989"/>
    </source>
</evidence>
<dbReference type="EMBL" id="QDEB01084281">
    <property type="protein sequence ID" value="RZC33949.1"/>
    <property type="molecule type" value="Genomic_DNA"/>
</dbReference>
<feature type="transmembrane region" description="Helical" evidence="10">
    <location>
        <begin position="82"/>
        <end position="102"/>
    </location>
</feature>
<gene>
    <name evidence="11" type="ORF">BDFB_015042</name>
</gene>